<dbReference type="PROSITE" id="PS50076">
    <property type="entry name" value="DNAJ_2"/>
    <property type="match status" value="1"/>
</dbReference>
<evidence type="ECO:0000259" key="1">
    <source>
        <dbReference type="PROSITE" id="PS50076"/>
    </source>
</evidence>
<dbReference type="CDD" id="cd06257">
    <property type="entry name" value="DnaJ"/>
    <property type="match status" value="1"/>
</dbReference>
<dbReference type="Proteomes" id="UP001202479">
    <property type="component" value="Unassembled WGS sequence"/>
</dbReference>
<accession>A0AAI9SSE1</accession>
<dbReference type="PRINTS" id="PR00625">
    <property type="entry name" value="JDOMAIN"/>
</dbReference>
<dbReference type="AlphaFoldDB" id="A0AAI9SSE1"/>
<dbReference type="PANTHER" id="PTHR45090">
    <property type="entry name" value="CHAPERONE PROTEIN DNAJ 20 CHLOROPLASTIC"/>
    <property type="match status" value="1"/>
</dbReference>
<dbReference type="SMART" id="SM00271">
    <property type="entry name" value="DnaJ"/>
    <property type="match status" value="1"/>
</dbReference>
<evidence type="ECO:0000313" key="3">
    <source>
        <dbReference type="Proteomes" id="UP001202479"/>
    </source>
</evidence>
<feature type="domain" description="J" evidence="1">
    <location>
        <begin position="3"/>
        <end position="68"/>
    </location>
</feature>
<gene>
    <name evidence="2" type="ORF">KGF56_004763</name>
</gene>
<dbReference type="Gene3D" id="1.10.287.110">
    <property type="entry name" value="DnaJ domain"/>
    <property type="match status" value="1"/>
</dbReference>
<organism evidence="2 3">
    <name type="scientific">Candida oxycetoniae</name>
    <dbReference type="NCBI Taxonomy" id="497107"/>
    <lineage>
        <taxon>Eukaryota</taxon>
        <taxon>Fungi</taxon>
        <taxon>Dikarya</taxon>
        <taxon>Ascomycota</taxon>
        <taxon>Saccharomycotina</taxon>
        <taxon>Pichiomycetes</taxon>
        <taxon>Debaryomycetaceae</taxon>
        <taxon>Candida/Lodderomyces clade</taxon>
        <taxon>Candida</taxon>
    </lineage>
</organism>
<dbReference type="Pfam" id="PF00226">
    <property type="entry name" value="DnaJ"/>
    <property type="match status" value="1"/>
</dbReference>
<sequence>MLSLYELLSVPSDASTDEIKQAYKLKLLNTHPDKARTSEEVPVNIALIVDAYKILSNPDTRVEYDQQLELNLKGKGFNIAGGGLDVYNLDDFTCKDDSFVKTCPRCEYIDGFVLTEANLENGTLNADGGDTTDIEQSDTIKQHPTLSSNTTDTIEQSEIVEQHPILSSKAILSSNTRHYRANRHYRAKRHYRATLCSDTSNDTIEQHFVAILVMTPSSNTL</sequence>
<evidence type="ECO:0000313" key="2">
    <source>
        <dbReference type="EMBL" id="KAI3402355.2"/>
    </source>
</evidence>
<keyword evidence="3" id="KW-1185">Reference proteome</keyword>
<proteinExistence type="predicted"/>
<dbReference type="EMBL" id="JAHUZD010000149">
    <property type="protein sequence ID" value="KAI3402355.2"/>
    <property type="molecule type" value="Genomic_DNA"/>
</dbReference>
<dbReference type="InterPro" id="IPR053232">
    <property type="entry name" value="DnaJ_C/III_chloroplastic"/>
</dbReference>
<dbReference type="RefSeq" id="XP_049178104.1">
    <property type="nucleotide sequence ID" value="XM_049326235.1"/>
</dbReference>
<reference evidence="2" key="1">
    <citation type="journal article" date="2022" name="DNA Res.">
        <title>Genome analysis of five recently described species of the CUG-Ser clade uncovers Candida theae as a new hybrid lineage with pathogenic potential in the Candida parapsilosis species complex.</title>
        <authorList>
            <person name="Mixao V."/>
            <person name="Del Olmo V."/>
            <person name="Hegedusova E."/>
            <person name="Saus E."/>
            <person name="Pryszcz L."/>
            <person name="Cillingova A."/>
            <person name="Nosek J."/>
            <person name="Gabaldon T."/>
        </authorList>
    </citation>
    <scope>NUCLEOTIDE SEQUENCE</scope>
    <source>
        <strain evidence="2">CBS 10844</strain>
    </source>
</reference>
<protein>
    <submittedName>
        <fullName evidence="2">DPH4</fullName>
    </submittedName>
</protein>
<dbReference type="GeneID" id="73382376"/>
<comment type="caution">
    <text evidence="2">The sequence shown here is derived from an EMBL/GenBank/DDBJ whole genome shotgun (WGS) entry which is preliminary data.</text>
</comment>
<dbReference type="InterPro" id="IPR036869">
    <property type="entry name" value="J_dom_sf"/>
</dbReference>
<name>A0AAI9SSE1_9ASCO</name>
<dbReference type="SUPFAM" id="SSF46565">
    <property type="entry name" value="Chaperone J-domain"/>
    <property type="match status" value="1"/>
</dbReference>
<dbReference type="PANTHER" id="PTHR45090:SF4">
    <property type="entry name" value="J DOMAIN-CONTAINING PROTEIN"/>
    <property type="match status" value="1"/>
</dbReference>
<dbReference type="InterPro" id="IPR001623">
    <property type="entry name" value="DnaJ_domain"/>
</dbReference>